<feature type="region of interest" description="Disordered" evidence="1">
    <location>
        <begin position="874"/>
        <end position="912"/>
    </location>
</feature>
<feature type="compositionally biased region" description="Polar residues" evidence="1">
    <location>
        <begin position="568"/>
        <end position="580"/>
    </location>
</feature>
<protein>
    <submittedName>
        <fullName evidence="2">Uncharacterized protein</fullName>
    </submittedName>
</protein>
<name>A0AAE1DAJ3_9GAST</name>
<evidence type="ECO:0000313" key="3">
    <source>
        <dbReference type="Proteomes" id="UP001283361"/>
    </source>
</evidence>
<organism evidence="2 3">
    <name type="scientific">Elysia crispata</name>
    <name type="common">lettuce slug</name>
    <dbReference type="NCBI Taxonomy" id="231223"/>
    <lineage>
        <taxon>Eukaryota</taxon>
        <taxon>Metazoa</taxon>
        <taxon>Spiralia</taxon>
        <taxon>Lophotrochozoa</taxon>
        <taxon>Mollusca</taxon>
        <taxon>Gastropoda</taxon>
        <taxon>Heterobranchia</taxon>
        <taxon>Euthyneura</taxon>
        <taxon>Panpulmonata</taxon>
        <taxon>Sacoglossa</taxon>
        <taxon>Placobranchoidea</taxon>
        <taxon>Plakobranchidae</taxon>
        <taxon>Elysia</taxon>
    </lineage>
</organism>
<feature type="region of interest" description="Disordered" evidence="1">
    <location>
        <begin position="554"/>
        <end position="587"/>
    </location>
</feature>
<feature type="compositionally biased region" description="Polar residues" evidence="1">
    <location>
        <begin position="390"/>
        <end position="399"/>
    </location>
</feature>
<accession>A0AAE1DAJ3</accession>
<sequence length="1101" mass="123181">MSKRTMSGSEMLAHSRNRHEQKHLREKLEELAYSEFLVRDNSRVETHRWRQFLRENHRSTGWSPMAMRPEVLSEGDGACVDPSDVAGSTPRRRYDLQAIKKYQRPWACTLKTGESYNKVYRELAEAGQSSQKSLYTPRQAALAFMGVASFANGRTLSKHPRLAQAVPAVVGLERARSAWVSSGRSQFRQGNENDKRINHRQILQSAPVSGERQHWKTVSEHDPRPTVKFESQVPTLEKAEKAKMTLLNKDKIINSQDYDITDTFYGESTMSGAKPLKQAHMRQSVMALKGLRKSVDYWKCYVCGGDRRPSLEFNDEERSNNCKNNFYDTSIALKGLHRAKSILDRLLYKDMFNYDDSVSKIAPISSGKPSKKNERCVCSPTWPENKETSTESTPNQSEHQFPKQIQRKTPNKKTPGSSKPKLKNKEPQIRVSPNPKTKAISRKKGVVGRPKGLFEIRDDMPVNNIIGAKRPSATKHELNGAHGGVNSQETNSSIAIRPSFTDYIDSQDQKQSEKIVKSRSLRPLHRDQFVIQPEHGKGENTTVVEDFNCSIKESFTGTGSKTSRKATGDSQELDSTTNGLSRKDNTGHSCSNLIDDALICIDQRSGTVHSSTNPPREDEGVPSSLKITPAEEKSRFETKNSGLEESLELRDKFDANTFGKPRSRHLSTIKRRKFSFMSTAVSAFVKKPSADDLRKTACNSRMRSYSVTSQASLDSLATSVDGSDSQTGTKGSKWQLENIICASNLARYAGRATRNENGEINYTRPWRQKKKKVSKMEVNVFYAIARFMLKKQKELRSEKESSKNVSEEKAVSVGLCEKISVEKSDMAQQITEESCTNLKEDKSLAMKSTKDESLIKAKDLENIPCSLPSSNGLSANVSSQVSENKSMSPSVKGDTFQPQRIARKSDRASISASNSIKRGSIYKTKSNGRICSAVTSSSDQLDIPNLASIIGPSKAPINLTNGVLDYDDDLSTITSGVMLIPGRKQVRYKGILLRNYVSPQDRYKIEPRMRYKKSSIRWNSKEGAIVMAHSNAGSESASKTVNVVFPKQARKKALAKMVDDNHSQPVDNSARVANAELRAKIDQFLLSVEPYCRAREKTALF</sequence>
<feature type="region of interest" description="Disordered" evidence="1">
    <location>
        <begin position="1"/>
        <end position="21"/>
    </location>
</feature>
<comment type="caution">
    <text evidence="2">The sequence shown here is derived from an EMBL/GenBank/DDBJ whole genome shotgun (WGS) entry which is preliminary data.</text>
</comment>
<keyword evidence="3" id="KW-1185">Reference proteome</keyword>
<dbReference type="Proteomes" id="UP001283361">
    <property type="component" value="Unassembled WGS sequence"/>
</dbReference>
<dbReference type="AlphaFoldDB" id="A0AAE1DAJ3"/>
<feature type="compositionally biased region" description="Polar residues" evidence="1">
    <location>
        <begin position="874"/>
        <end position="889"/>
    </location>
</feature>
<reference evidence="2" key="1">
    <citation type="journal article" date="2023" name="G3 (Bethesda)">
        <title>A reference genome for the long-term kleptoplast-retaining sea slug Elysia crispata morphotype clarki.</title>
        <authorList>
            <person name="Eastman K.E."/>
            <person name="Pendleton A.L."/>
            <person name="Shaikh M.A."/>
            <person name="Suttiyut T."/>
            <person name="Ogas R."/>
            <person name="Tomko P."/>
            <person name="Gavelis G."/>
            <person name="Widhalm J.R."/>
            <person name="Wisecaver J.H."/>
        </authorList>
    </citation>
    <scope>NUCLEOTIDE SEQUENCE</scope>
    <source>
        <strain evidence="2">ECLA1</strain>
    </source>
</reference>
<evidence type="ECO:0000256" key="1">
    <source>
        <dbReference type="SAM" id="MobiDB-lite"/>
    </source>
</evidence>
<dbReference type="EMBL" id="JAWDGP010004573">
    <property type="protein sequence ID" value="KAK3763337.1"/>
    <property type="molecule type" value="Genomic_DNA"/>
</dbReference>
<feature type="region of interest" description="Disordered" evidence="1">
    <location>
        <begin position="360"/>
        <end position="446"/>
    </location>
</feature>
<gene>
    <name evidence="2" type="ORF">RRG08_021158</name>
</gene>
<proteinExistence type="predicted"/>
<evidence type="ECO:0000313" key="2">
    <source>
        <dbReference type="EMBL" id="KAK3763337.1"/>
    </source>
</evidence>